<dbReference type="RefSeq" id="WP_053003350.1">
    <property type="nucleotide sequence ID" value="NZ_CP027303.2"/>
</dbReference>
<evidence type="ECO:0000313" key="2">
    <source>
        <dbReference type="Proteomes" id="UP000246996"/>
    </source>
</evidence>
<name>A0A2Z3N7I6_GEOTH</name>
<dbReference type="EMBL" id="CP027303">
    <property type="protein sequence ID" value="AWO73914.1"/>
    <property type="molecule type" value="Genomic_DNA"/>
</dbReference>
<dbReference type="NCBIfam" id="NF033832">
    <property type="entry name" value="sce7726_fam"/>
    <property type="match status" value="1"/>
</dbReference>
<dbReference type="InterPro" id="IPR047729">
    <property type="entry name" value="Sce7726-like"/>
</dbReference>
<gene>
    <name evidence="1" type="ORF">C1N76_04575</name>
</gene>
<evidence type="ECO:0000313" key="1">
    <source>
        <dbReference type="EMBL" id="AWO73914.1"/>
    </source>
</evidence>
<evidence type="ECO:0008006" key="3">
    <source>
        <dbReference type="Google" id="ProtNLM"/>
    </source>
</evidence>
<sequence length="190" mass="22246">MLTDFDIRAELIKKIEKENQNKHYRIIEELSICDGRARADIVVANGFLHGYEIKSDHDTLERLARQIEWYDKTFDKITIVVGKKFASNIVELVPEHWGIEVAYLNKFNQVSLKKIRACKKNKNVSGENLLDLLWNAEIKSLLKQKNVKNFSRKPKPELKKMVLESISFNDIRNFTRETLKTRIGWRDSLG</sequence>
<accession>A0A2Z3N7I6</accession>
<proteinExistence type="predicted"/>
<dbReference type="AlphaFoldDB" id="A0A2Z3N7I6"/>
<protein>
    <recommendedName>
        <fullName evidence="3">Sce7726 family protein</fullName>
    </recommendedName>
</protein>
<organism evidence="1 2">
    <name type="scientific">Geobacillus thermoleovorans</name>
    <name type="common">Bacillus thermoleovorans</name>
    <dbReference type="NCBI Taxonomy" id="33941"/>
    <lineage>
        <taxon>Bacteria</taxon>
        <taxon>Bacillati</taxon>
        <taxon>Bacillota</taxon>
        <taxon>Bacilli</taxon>
        <taxon>Bacillales</taxon>
        <taxon>Anoxybacillaceae</taxon>
        <taxon>Geobacillus</taxon>
        <taxon>Geobacillus thermoleovorans group</taxon>
    </lineage>
</organism>
<reference evidence="2" key="1">
    <citation type="submission" date="2018-02" db="EMBL/GenBank/DDBJ databases">
        <title>The complete genome of bacterial strain SGAirxxxx.</title>
        <authorList>
            <person name="Schuster S.C."/>
        </authorList>
    </citation>
    <scope>NUCLEOTIDE SEQUENCE [LARGE SCALE GENOMIC DNA]</scope>
    <source>
        <strain evidence="2">SGAir0734</strain>
    </source>
</reference>
<dbReference type="Proteomes" id="UP000246996">
    <property type="component" value="Chromosome"/>
</dbReference>